<keyword evidence="3" id="KW-1185">Reference proteome</keyword>
<comment type="caution">
    <text evidence="2">The sequence shown here is derived from an EMBL/GenBank/DDBJ whole genome shotgun (WGS) entry which is preliminary data.</text>
</comment>
<reference evidence="2 3" key="1">
    <citation type="submission" date="2018-07" db="EMBL/GenBank/DDBJ databases">
        <title>Arthrobacter sp. nov., isolated from raw cow's milk with high bacterial count.</title>
        <authorList>
            <person name="Hahne J."/>
            <person name="Isele D."/>
            <person name="Lipski A."/>
        </authorList>
    </citation>
    <scope>NUCLEOTIDE SEQUENCE [LARGE SCALE GENOMIC DNA]</scope>
    <source>
        <strain evidence="2 3">JZ R-183</strain>
    </source>
</reference>
<accession>A0A496PMR6</accession>
<proteinExistence type="predicted"/>
<name>A0A496PMR6_9MICC</name>
<organism evidence="2 3">
    <name type="scientific">Galactobacter caseinivorans</name>
    <dbReference type="NCBI Taxonomy" id="2676123"/>
    <lineage>
        <taxon>Bacteria</taxon>
        <taxon>Bacillati</taxon>
        <taxon>Actinomycetota</taxon>
        <taxon>Actinomycetes</taxon>
        <taxon>Micrococcales</taxon>
        <taxon>Micrococcaceae</taxon>
        <taxon>Galactobacter</taxon>
    </lineage>
</organism>
<evidence type="ECO:0000256" key="1">
    <source>
        <dbReference type="SAM" id="MobiDB-lite"/>
    </source>
</evidence>
<feature type="region of interest" description="Disordered" evidence="1">
    <location>
        <begin position="162"/>
        <end position="213"/>
    </location>
</feature>
<dbReference type="Proteomes" id="UP000273119">
    <property type="component" value="Unassembled WGS sequence"/>
</dbReference>
<gene>
    <name evidence="2" type="ORF">DWQ67_02775</name>
</gene>
<evidence type="ECO:0000313" key="3">
    <source>
        <dbReference type="Proteomes" id="UP000273119"/>
    </source>
</evidence>
<dbReference type="RefSeq" id="WP_121484032.1">
    <property type="nucleotide sequence ID" value="NZ_QQXL01000001.1"/>
</dbReference>
<protein>
    <submittedName>
        <fullName evidence="2">Uncharacterized protein</fullName>
    </submittedName>
</protein>
<dbReference type="EMBL" id="QQXL01000001">
    <property type="protein sequence ID" value="RKW71769.1"/>
    <property type="molecule type" value="Genomic_DNA"/>
</dbReference>
<sequence>MEQWLYELLLTHPGLSYAGVCDWNPKRLAMMSTGVTADMVEAAGTALQAARFIYIDGQSDEVLVRSFLRHDGLLKNPKLSVSMANSFGAVASQGIQKVIVRELQKLAHEYPEWAAFRVERVASILKLEGADMGSLLGEGLPQGLGEALPQALPQAFPLPTATATATRPSKEGLGGVGGISERTRNTSQPPRKATRRKPETAIPANWSPTQKHSEYATEKNLALDDEATSFRLHAETHDRRCASWNAAFSSWLRKSKPTTTTARNALWD</sequence>
<dbReference type="AlphaFoldDB" id="A0A496PMR6"/>
<evidence type="ECO:0000313" key="2">
    <source>
        <dbReference type="EMBL" id="RKW71769.1"/>
    </source>
</evidence>